<dbReference type="EMBL" id="JACHVC010000012">
    <property type="protein sequence ID" value="MBC2606491.1"/>
    <property type="molecule type" value="Genomic_DNA"/>
</dbReference>
<dbReference type="Pfam" id="PF08448">
    <property type="entry name" value="PAS_4"/>
    <property type="match status" value="1"/>
</dbReference>
<dbReference type="PROSITE" id="PS50113">
    <property type="entry name" value="PAC"/>
    <property type="match status" value="1"/>
</dbReference>
<dbReference type="AlphaFoldDB" id="A0A7X1B6F1"/>
<dbReference type="NCBIfam" id="TIGR00229">
    <property type="entry name" value="sensory_box"/>
    <property type="match status" value="1"/>
</dbReference>
<dbReference type="InterPro" id="IPR013656">
    <property type="entry name" value="PAS_4"/>
</dbReference>
<accession>A0A7X1B6F1</accession>
<dbReference type="GO" id="GO:0016791">
    <property type="term" value="F:phosphatase activity"/>
    <property type="evidence" value="ECO:0007669"/>
    <property type="project" value="TreeGrafter"/>
</dbReference>
<keyword evidence="4" id="KW-1185">Reference proteome</keyword>
<reference evidence="3 4" key="1">
    <citation type="submission" date="2020-07" db="EMBL/GenBank/DDBJ databases">
        <authorList>
            <person name="Feng X."/>
        </authorList>
    </citation>
    <scope>NUCLEOTIDE SEQUENCE [LARGE SCALE GENOMIC DNA]</scope>
    <source>
        <strain evidence="3 4">JCM23202</strain>
    </source>
</reference>
<dbReference type="Gene3D" id="3.60.40.10">
    <property type="entry name" value="PPM-type phosphatase domain"/>
    <property type="match status" value="1"/>
</dbReference>
<gene>
    <name evidence="3" type="ORF">H5P27_10605</name>
</gene>
<dbReference type="Pfam" id="PF07228">
    <property type="entry name" value="SpoIIE"/>
    <property type="match status" value="1"/>
</dbReference>
<dbReference type="Proteomes" id="UP000526501">
    <property type="component" value="Unassembled WGS sequence"/>
</dbReference>
<dbReference type="SMART" id="SM00331">
    <property type="entry name" value="PP2C_SIG"/>
    <property type="match status" value="1"/>
</dbReference>
<dbReference type="Gene3D" id="3.30.450.20">
    <property type="entry name" value="PAS domain"/>
    <property type="match status" value="1"/>
</dbReference>
<dbReference type="InterPro" id="IPR000700">
    <property type="entry name" value="PAS-assoc_C"/>
</dbReference>
<evidence type="ECO:0000256" key="1">
    <source>
        <dbReference type="ARBA" id="ARBA00022801"/>
    </source>
</evidence>
<dbReference type="RefSeq" id="WP_185660361.1">
    <property type="nucleotide sequence ID" value="NZ_CAWPOO010000012.1"/>
</dbReference>
<sequence>MKTIKVDCSPLVAEWLAELRPELDADAVDATLPISGFVEKIDLVIVGNECGEPINLARTISEWNSAPISIFLIESLEYETLDHQLQYAPGVGKNILSCRLDKDSFAQALSTALHAIKQRSQISLDLSRNNVLFNQNLSSRWLLNRLLRELPEYIYFKDTKCRFLAVSDYLAKSTGLGSGSEAIGKTDYAIFDNDHALDAEKDEQNLIEGKVPFIDKEEYVTWEGNQMWVQSYKLPLMSPSGYPLGTFGISRDITQKKIMQDELVARHKQLNEEMDLARLLQKSLLNKDLPRFANSAGDPTMEFAVKHVPSTKLSGDFYNIRRTPQGHPAIFLADVMGHGASAAMITAMLYATLNEISYLADEPDRYMLEINNRLHSWLKDTGQFIFASGVYCVLDTESKKAHLCQNGGAHVMMAKQDSTVYLNSQNSPINSALGITPQDSFTSHSLDYQTQDEFLLFTDGIIEAMNPKGEAYTTENLDASMAKAAGSDPNQKLDTLYRDLQNFTDREHQEDDICMVLAKAF</sequence>
<protein>
    <submittedName>
        <fullName evidence="3">SpoIIE family protein phosphatase</fullName>
    </submittedName>
</protein>
<evidence type="ECO:0000313" key="3">
    <source>
        <dbReference type="EMBL" id="MBC2606491.1"/>
    </source>
</evidence>
<dbReference type="PANTHER" id="PTHR43156">
    <property type="entry name" value="STAGE II SPORULATION PROTEIN E-RELATED"/>
    <property type="match status" value="1"/>
</dbReference>
<evidence type="ECO:0000259" key="2">
    <source>
        <dbReference type="PROSITE" id="PS50113"/>
    </source>
</evidence>
<comment type="caution">
    <text evidence="3">The sequence shown here is derived from an EMBL/GenBank/DDBJ whole genome shotgun (WGS) entry which is preliminary data.</text>
</comment>
<evidence type="ECO:0000313" key="4">
    <source>
        <dbReference type="Proteomes" id="UP000526501"/>
    </source>
</evidence>
<proteinExistence type="predicted"/>
<organism evidence="3 4">
    <name type="scientific">Pelagicoccus albus</name>
    <dbReference type="NCBI Taxonomy" id="415222"/>
    <lineage>
        <taxon>Bacteria</taxon>
        <taxon>Pseudomonadati</taxon>
        <taxon>Verrucomicrobiota</taxon>
        <taxon>Opitutia</taxon>
        <taxon>Puniceicoccales</taxon>
        <taxon>Pelagicoccaceae</taxon>
        <taxon>Pelagicoccus</taxon>
    </lineage>
</organism>
<dbReference type="InterPro" id="IPR036457">
    <property type="entry name" value="PPM-type-like_dom_sf"/>
</dbReference>
<dbReference type="SUPFAM" id="SSF55785">
    <property type="entry name" value="PYP-like sensor domain (PAS domain)"/>
    <property type="match status" value="1"/>
</dbReference>
<dbReference type="InterPro" id="IPR035965">
    <property type="entry name" value="PAS-like_dom_sf"/>
</dbReference>
<feature type="domain" description="PAC" evidence="2">
    <location>
        <begin position="213"/>
        <end position="265"/>
    </location>
</feature>
<keyword evidence="1" id="KW-0378">Hydrolase</keyword>
<name>A0A7X1B6F1_9BACT</name>
<dbReference type="InterPro" id="IPR000014">
    <property type="entry name" value="PAS"/>
</dbReference>
<dbReference type="SUPFAM" id="SSF81606">
    <property type="entry name" value="PP2C-like"/>
    <property type="match status" value="1"/>
</dbReference>
<dbReference type="InterPro" id="IPR052016">
    <property type="entry name" value="Bact_Sigma-Reg"/>
</dbReference>
<dbReference type="PANTHER" id="PTHR43156:SF2">
    <property type="entry name" value="STAGE II SPORULATION PROTEIN E"/>
    <property type="match status" value="1"/>
</dbReference>
<dbReference type="InterPro" id="IPR001932">
    <property type="entry name" value="PPM-type_phosphatase-like_dom"/>
</dbReference>